<keyword evidence="5" id="KW-1185">Reference proteome</keyword>
<sequence>MYKHILIATDGSELGQRGMEHGLSLARDLNARATILTVTEPFPIYSGANFGFAPSGATISDFGAGQQETAKALLAAASQAARSAGVEAETVYIADAQPAEAIVDAANSRGCDLIVMGSHGRRGIGRIVIGSKTWEVVSHGHVPVLVVR</sequence>
<dbReference type="InterPro" id="IPR014729">
    <property type="entry name" value="Rossmann-like_a/b/a_fold"/>
</dbReference>
<comment type="caution">
    <text evidence="4">The sequence shown here is derived from an EMBL/GenBank/DDBJ whole genome shotgun (WGS) entry which is preliminary data.</text>
</comment>
<dbReference type="SUPFAM" id="SSF52402">
    <property type="entry name" value="Adenine nucleotide alpha hydrolases-like"/>
    <property type="match status" value="1"/>
</dbReference>
<dbReference type="RefSeq" id="WP_167302421.1">
    <property type="nucleotide sequence ID" value="NZ_JAASQR010000001.1"/>
</dbReference>
<dbReference type="PANTHER" id="PTHR46268:SF15">
    <property type="entry name" value="UNIVERSAL STRESS PROTEIN HP_0031"/>
    <property type="match status" value="1"/>
</dbReference>
<feature type="domain" description="UspA" evidence="3">
    <location>
        <begin position="1"/>
        <end position="148"/>
    </location>
</feature>
<reference evidence="4 5" key="1">
    <citation type="submission" date="2020-03" db="EMBL/GenBank/DDBJ databases">
        <title>Genomic Encyclopedia of Type Strains, Phase IV (KMG-IV): sequencing the most valuable type-strain genomes for metagenomic binning, comparative biology and taxonomic classification.</title>
        <authorList>
            <person name="Goeker M."/>
        </authorList>
    </citation>
    <scope>NUCLEOTIDE SEQUENCE [LARGE SCALE GENOMIC DNA]</scope>
    <source>
        <strain evidence="4 5">DSM 21299</strain>
    </source>
</reference>
<evidence type="ECO:0000313" key="4">
    <source>
        <dbReference type="EMBL" id="NIJ15803.1"/>
    </source>
</evidence>
<dbReference type="InterPro" id="IPR006016">
    <property type="entry name" value="UspA"/>
</dbReference>
<evidence type="ECO:0000256" key="2">
    <source>
        <dbReference type="PIRNR" id="PIRNR006276"/>
    </source>
</evidence>
<dbReference type="PRINTS" id="PR01438">
    <property type="entry name" value="UNVRSLSTRESS"/>
</dbReference>
<dbReference type="Proteomes" id="UP000576821">
    <property type="component" value="Unassembled WGS sequence"/>
</dbReference>
<dbReference type="Gene3D" id="3.40.50.620">
    <property type="entry name" value="HUPs"/>
    <property type="match status" value="1"/>
</dbReference>
<evidence type="ECO:0000313" key="5">
    <source>
        <dbReference type="Proteomes" id="UP000576821"/>
    </source>
</evidence>
<name>A0A846M2G6_9SPHN</name>
<organism evidence="4 5">
    <name type="scientific">Sphingobium vermicomposti</name>
    <dbReference type="NCBI Taxonomy" id="529005"/>
    <lineage>
        <taxon>Bacteria</taxon>
        <taxon>Pseudomonadati</taxon>
        <taxon>Pseudomonadota</taxon>
        <taxon>Alphaproteobacteria</taxon>
        <taxon>Sphingomonadales</taxon>
        <taxon>Sphingomonadaceae</taxon>
        <taxon>Sphingobium</taxon>
    </lineage>
</organism>
<dbReference type="CDD" id="cd00293">
    <property type="entry name" value="USP-like"/>
    <property type="match status" value="1"/>
</dbReference>
<dbReference type="GO" id="GO:0005737">
    <property type="term" value="C:cytoplasm"/>
    <property type="evidence" value="ECO:0007669"/>
    <property type="project" value="UniProtKB-SubCell"/>
</dbReference>
<keyword evidence="2" id="KW-0963">Cytoplasm</keyword>
<protein>
    <recommendedName>
        <fullName evidence="2">Universal stress protein</fullName>
    </recommendedName>
</protein>
<dbReference type="Pfam" id="PF00582">
    <property type="entry name" value="Usp"/>
    <property type="match status" value="1"/>
</dbReference>
<proteinExistence type="inferred from homology"/>
<accession>A0A846M2G6</accession>
<evidence type="ECO:0000259" key="3">
    <source>
        <dbReference type="Pfam" id="PF00582"/>
    </source>
</evidence>
<dbReference type="PANTHER" id="PTHR46268">
    <property type="entry name" value="STRESS RESPONSE PROTEIN NHAX"/>
    <property type="match status" value="1"/>
</dbReference>
<dbReference type="AlphaFoldDB" id="A0A846M2G6"/>
<dbReference type="InterPro" id="IPR006015">
    <property type="entry name" value="Universal_stress_UspA"/>
</dbReference>
<gene>
    <name evidence="4" type="ORF">FHS54_000752</name>
</gene>
<evidence type="ECO:0000256" key="1">
    <source>
        <dbReference type="ARBA" id="ARBA00008791"/>
    </source>
</evidence>
<dbReference type="EMBL" id="JAASQR010000001">
    <property type="protein sequence ID" value="NIJ15803.1"/>
    <property type="molecule type" value="Genomic_DNA"/>
</dbReference>
<dbReference type="PIRSF" id="PIRSF006276">
    <property type="entry name" value="UspA"/>
    <property type="match status" value="1"/>
</dbReference>
<comment type="similarity">
    <text evidence="1 2">Belongs to the universal stress protein A family.</text>
</comment>
<comment type="subcellular location">
    <subcellularLocation>
        <location evidence="2">Cytoplasm</location>
    </subcellularLocation>
</comment>